<dbReference type="InterPro" id="IPR042031">
    <property type="entry name" value="SKA1_MBD_sf"/>
</dbReference>
<dbReference type="GO" id="GO:0005876">
    <property type="term" value="C:spindle microtubule"/>
    <property type="evidence" value="ECO:0007669"/>
    <property type="project" value="TreeGrafter"/>
</dbReference>
<evidence type="ECO:0000256" key="2">
    <source>
        <dbReference type="ARBA" id="ARBA00047182"/>
    </source>
</evidence>
<dbReference type="InterPro" id="IPR009829">
    <property type="entry name" value="SKA1"/>
</dbReference>
<sequence length="236" mass="27843">MSLEVVRGLVEKTPEFYNDYLLKTQTIFTPVFEKFAKLEELDRECKQMENVLKSLNCTKPCTSCNSKEFDEKFGIEVKQVKKTEQENAKCNEKENEKEEETKENNSTKKEAEQKKMVPALSAEEFKTIPKYMLGRLTHDNLNELAMRIDEFLSLKQKLHTKPNKALTREDRDSLDKWKELERKSKKLTTNLFCIESDIKPLLSEKLRPSFGKMIPCLRHVRRIREERCGPTTFYYV</sequence>
<dbReference type="Proteomes" id="UP000494206">
    <property type="component" value="Unassembled WGS sequence"/>
</dbReference>
<dbReference type="GO" id="GO:0031110">
    <property type="term" value="P:regulation of microtubule polymerization or depolymerization"/>
    <property type="evidence" value="ECO:0007669"/>
    <property type="project" value="TreeGrafter"/>
</dbReference>
<proteinExistence type="inferred from homology"/>
<comment type="caution">
    <text evidence="5">The sequence shown here is derived from an EMBL/GenBank/DDBJ whole genome shotgun (WGS) entry which is preliminary data.</text>
</comment>
<dbReference type="GO" id="GO:0000940">
    <property type="term" value="C:outer kinetochore"/>
    <property type="evidence" value="ECO:0007669"/>
    <property type="project" value="TreeGrafter"/>
</dbReference>
<name>A0A8S1F780_9PELO</name>
<evidence type="ECO:0000256" key="4">
    <source>
        <dbReference type="SAM" id="MobiDB-lite"/>
    </source>
</evidence>
<organism evidence="5 6">
    <name type="scientific">Caenorhabditis bovis</name>
    <dbReference type="NCBI Taxonomy" id="2654633"/>
    <lineage>
        <taxon>Eukaryota</taxon>
        <taxon>Metazoa</taxon>
        <taxon>Ecdysozoa</taxon>
        <taxon>Nematoda</taxon>
        <taxon>Chromadorea</taxon>
        <taxon>Rhabditida</taxon>
        <taxon>Rhabditina</taxon>
        <taxon>Rhabditomorpha</taxon>
        <taxon>Rhabditoidea</taxon>
        <taxon>Rhabditidae</taxon>
        <taxon>Peloderinae</taxon>
        <taxon>Caenorhabditis</taxon>
    </lineage>
</organism>
<accession>A0A8S1F780</accession>
<dbReference type="PANTHER" id="PTHR28573:SF1">
    <property type="entry name" value="SPINDLE AND KINETOCHORE-ASSOCIATED PROTEIN 1"/>
    <property type="match status" value="1"/>
</dbReference>
<dbReference type="AlphaFoldDB" id="A0A8S1F780"/>
<dbReference type="GO" id="GO:0007059">
    <property type="term" value="P:chromosome segregation"/>
    <property type="evidence" value="ECO:0007669"/>
    <property type="project" value="InterPro"/>
</dbReference>
<dbReference type="GO" id="GO:0072686">
    <property type="term" value="C:mitotic spindle"/>
    <property type="evidence" value="ECO:0007669"/>
    <property type="project" value="TreeGrafter"/>
</dbReference>
<feature type="region of interest" description="Disordered" evidence="4">
    <location>
        <begin position="84"/>
        <end position="115"/>
    </location>
</feature>
<dbReference type="GO" id="GO:0008017">
    <property type="term" value="F:microtubule binding"/>
    <property type="evidence" value="ECO:0007669"/>
    <property type="project" value="InterPro"/>
</dbReference>
<gene>
    <name evidence="5" type="ORF">CBOVIS_LOCUS10118</name>
</gene>
<dbReference type="Pfam" id="PF07160">
    <property type="entry name" value="SKA1"/>
    <property type="match status" value="1"/>
</dbReference>
<protein>
    <recommendedName>
        <fullName evidence="2">SKA complex subunit 1</fullName>
    </recommendedName>
    <alternativeName>
        <fullName evidence="3">Spindle and kinetochore-associated protein 1</fullName>
    </alternativeName>
</protein>
<keyword evidence="6" id="KW-1185">Reference proteome</keyword>
<dbReference type="GO" id="GO:0000278">
    <property type="term" value="P:mitotic cell cycle"/>
    <property type="evidence" value="ECO:0007669"/>
    <property type="project" value="TreeGrafter"/>
</dbReference>
<evidence type="ECO:0000256" key="1">
    <source>
        <dbReference type="ARBA" id="ARBA00006836"/>
    </source>
</evidence>
<evidence type="ECO:0000313" key="6">
    <source>
        <dbReference type="Proteomes" id="UP000494206"/>
    </source>
</evidence>
<dbReference type="OrthoDB" id="5962at2759"/>
<evidence type="ECO:0000313" key="5">
    <source>
        <dbReference type="EMBL" id="CAB3408326.1"/>
    </source>
</evidence>
<dbReference type="Gene3D" id="1.10.10.1890">
    <property type="entry name" value="Ska1 microtubule binding domain-like"/>
    <property type="match status" value="1"/>
</dbReference>
<dbReference type="PANTHER" id="PTHR28573">
    <property type="entry name" value="SPINDLE AND KINETOCHORE-ASSOCIATED PROTEIN 1"/>
    <property type="match status" value="1"/>
</dbReference>
<reference evidence="5 6" key="1">
    <citation type="submission" date="2020-04" db="EMBL/GenBank/DDBJ databases">
        <authorList>
            <person name="Laetsch R D."/>
            <person name="Stevens L."/>
            <person name="Kumar S."/>
            <person name="Blaxter L. M."/>
        </authorList>
    </citation>
    <scope>NUCLEOTIDE SEQUENCE [LARGE SCALE GENOMIC DNA]</scope>
</reference>
<dbReference type="EMBL" id="CADEPM010000007">
    <property type="protein sequence ID" value="CAB3408326.1"/>
    <property type="molecule type" value="Genomic_DNA"/>
</dbReference>
<evidence type="ECO:0000256" key="3">
    <source>
        <dbReference type="ARBA" id="ARBA00047202"/>
    </source>
</evidence>
<dbReference type="GO" id="GO:0051301">
    <property type="term" value="P:cell division"/>
    <property type="evidence" value="ECO:0007669"/>
    <property type="project" value="InterPro"/>
</dbReference>
<comment type="similarity">
    <text evidence="1">Belongs to the SKA1 family.</text>
</comment>